<evidence type="ECO:0000313" key="9">
    <source>
        <dbReference type="EMBL" id="KMW67947.1"/>
    </source>
</evidence>
<reference evidence="9" key="1">
    <citation type="submission" date="2010-03" db="EMBL/GenBank/DDBJ databases">
        <title>Annotation of Blastomyces dermatitidis strain ATCC 18188.</title>
        <authorList>
            <consortium name="The Broad Institute Genome Sequencing Platform"/>
            <consortium name="Broad Institute Genome Sequencing Center for Infectious Disease."/>
            <person name="Cuomo C."/>
            <person name="Klein B."/>
            <person name="Sullivan T."/>
            <person name="Heitman J."/>
            <person name="Young S."/>
            <person name="Zeng Q."/>
            <person name="Gargeya S."/>
            <person name="Alvarado L."/>
            <person name="Berlin A.M."/>
            <person name="Chapman S.B."/>
            <person name="Chen Z."/>
            <person name="Freedman E."/>
            <person name="Gellesch M."/>
            <person name="Goldberg J."/>
            <person name="Griggs A."/>
            <person name="Gujja S."/>
            <person name="Heilman E."/>
            <person name="Heiman D."/>
            <person name="Howarth C."/>
            <person name="Mehta T."/>
            <person name="Neiman D."/>
            <person name="Pearson M."/>
            <person name="Roberts A."/>
            <person name="Saif S."/>
            <person name="Shea T."/>
            <person name="Shenoy N."/>
            <person name="Sisk P."/>
            <person name="Stolte C."/>
            <person name="Sykes S."/>
            <person name="White J."/>
            <person name="Yandava C."/>
            <person name="Haas B."/>
            <person name="Nusbaum C."/>
            <person name="Birren B."/>
        </authorList>
    </citation>
    <scope>NUCLEOTIDE SEQUENCE</scope>
    <source>
        <strain evidence="9">ATCC 18188</strain>
    </source>
</reference>
<protein>
    <recommendedName>
        <fullName evidence="3">pH-response regulator protein palC</fullName>
    </recommendedName>
</protein>
<dbReference type="EMBL" id="GG749440">
    <property type="protein sequence ID" value="KMW67947.1"/>
    <property type="molecule type" value="Genomic_DNA"/>
</dbReference>
<keyword evidence="6" id="KW-0539">Nucleus</keyword>
<dbReference type="OrthoDB" id="10266451at2759"/>
<dbReference type="PROSITE" id="PS51180">
    <property type="entry name" value="BRO1"/>
    <property type="match status" value="1"/>
</dbReference>
<dbReference type="Gene3D" id="1.25.40.280">
    <property type="entry name" value="alix/aip1 like domains"/>
    <property type="match status" value="1"/>
</dbReference>
<dbReference type="GO" id="GO:0005634">
    <property type="term" value="C:nucleus"/>
    <property type="evidence" value="ECO:0007669"/>
    <property type="project" value="UniProtKB-SubCell"/>
</dbReference>
<dbReference type="Pfam" id="PF07524">
    <property type="entry name" value="Bromo_TP"/>
    <property type="match status" value="1"/>
</dbReference>
<feature type="region of interest" description="Disordered" evidence="7">
    <location>
        <begin position="698"/>
        <end position="720"/>
    </location>
</feature>
<comment type="subcellular location">
    <subcellularLocation>
        <location evidence="1">Nucleus</location>
    </subcellularLocation>
</comment>
<dbReference type="InterPro" id="IPR006565">
    <property type="entry name" value="BTP"/>
</dbReference>
<evidence type="ECO:0000256" key="5">
    <source>
        <dbReference type="ARBA" id="ARBA00023163"/>
    </source>
</evidence>
<sequence length="823" mass="89684">MSAPNLYHTLLRPPVIQILRAAGFHSASPAVVDTLTDLTARYLILLASFTSDHANNSHDEIPIPNLHDVIMALRDAGALKPQMSLSEEVLRGEEDMRGLEAFMAWFSGPVNKEIRRVAGFLPSEGDVVDEDTLEKEDYLTALKKKHSKTGEESRYQGTVLGKSGEVHPIVIEGGAQSIKAWGMQIRSREASTEAASSVMSSVPSINVNEAKSHANSDGTWLLDILESPSRFELLERNSGGRRNCDRTIDYKILLTRQIIEIGNMTASKLPGALQRCSTYPIANGERVPWCSRLPSPPPPTYPFSPISPPPPTPPSPQSASTARHALRLALKKHKRLSPAQQSDHLQLILTALNDYIPFLFALSHSLSSDPTPHGTEHIEIHLRSEIEVEWRTTLSSDSSLLRLRRGEVGLGRSSRVRGRGLDFEIAFVLATLGYVLANLGRARYLKTLYANKTPTPEMKTAAVQTATKYILQASSVHTFLASSSSLSGLCAATTLPPQTSKFHKHSTTATSTSTPSSPAGPDTSSIPIPDLDPSTQSALATLALAEATLLAVIKDDAYLFACIQARNSLDTEWMVKPPDIPKVRTLLFARLCVRAAEYAEQALSSAGAVGGQGNDSKVDEDLLNYMRSLARVCRAKACRFFGIDAEMAGKTGEGIAWLRAGRGVLGFRGTLEGDAIGTGKGGFGAKFSKLKRGWSERREERKIEKEAASSSRGEELKREAEMDWGDDAGREEEGRVLDMLEAKWVKINDTINTQLIPSSSSYLANLPSGRDIHSTPAAYSPPQLDAEQLVGMRAPPETNESFDVACSSDEEVDDREVSERGYF</sequence>
<dbReference type="GO" id="GO:0005886">
    <property type="term" value="C:plasma membrane"/>
    <property type="evidence" value="ECO:0007669"/>
    <property type="project" value="TreeGrafter"/>
</dbReference>
<dbReference type="PANTHER" id="PTHR40463:SF1">
    <property type="entry name" value="PH-RESPONSE REGULATOR PROTEIN PALC"/>
    <property type="match status" value="1"/>
</dbReference>
<evidence type="ECO:0000256" key="7">
    <source>
        <dbReference type="SAM" id="MobiDB-lite"/>
    </source>
</evidence>
<evidence type="ECO:0000256" key="1">
    <source>
        <dbReference type="ARBA" id="ARBA00004123"/>
    </source>
</evidence>
<feature type="region of interest" description="Disordered" evidence="7">
    <location>
        <begin position="300"/>
        <end position="323"/>
    </location>
</feature>
<dbReference type="GO" id="GO:0071467">
    <property type="term" value="P:cellular response to pH"/>
    <property type="evidence" value="ECO:0007669"/>
    <property type="project" value="InterPro"/>
</dbReference>
<accession>A0A0J9EPJ9</accession>
<name>A0A0J9EPJ9_AJEDA</name>
<dbReference type="SMART" id="SM00576">
    <property type="entry name" value="BTP"/>
    <property type="match status" value="1"/>
</dbReference>
<keyword evidence="4" id="KW-0805">Transcription regulation</keyword>
<feature type="region of interest" description="Disordered" evidence="7">
    <location>
        <begin position="792"/>
        <end position="823"/>
    </location>
</feature>
<evidence type="ECO:0000256" key="2">
    <source>
        <dbReference type="ARBA" id="ARBA00010997"/>
    </source>
</evidence>
<dbReference type="Gene3D" id="1.10.20.10">
    <property type="entry name" value="Histone, subunit A"/>
    <property type="match status" value="1"/>
</dbReference>
<evidence type="ECO:0000256" key="3">
    <source>
        <dbReference type="ARBA" id="ARBA00022193"/>
    </source>
</evidence>
<organism evidence="9">
    <name type="scientific">Ajellomyces dermatitidis (strain ATCC 18188 / CBS 674.68)</name>
    <name type="common">Blastomyces dermatitidis</name>
    <dbReference type="NCBI Taxonomy" id="653446"/>
    <lineage>
        <taxon>Eukaryota</taxon>
        <taxon>Fungi</taxon>
        <taxon>Dikarya</taxon>
        <taxon>Ascomycota</taxon>
        <taxon>Pezizomycotina</taxon>
        <taxon>Eurotiomycetes</taxon>
        <taxon>Eurotiomycetidae</taxon>
        <taxon>Onygenales</taxon>
        <taxon>Ajellomycetaceae</taxon>
        <taxon>Blastomyces</taxon>
    </lineage>
</organism>
<dbReference type="SMART" id="SM01041">
    <property type="entry name" value="BRO1"/>
    <property type="match status" value="1"/>
</dbReference>
<feature type="domain" description="BRO1" evidence="8">
    <location>
        <begin position="263"/>
        <end position="823"/>
    </location>
</feature>
<evidence type="ECO:0000256" key="6">
    <source>
        <dbReference type="ARBA" id="ARBA00023242"/>
    </source>
</evidence>
<dbReference type="InterPro" id="IPR037505">
    <property type="entry name" value="pH-resp_palC"/>
</dbReference>
<dbReference type="InterPro" id="IPR038499">
    <property type="entry name" value="BRO1_sf"/>
</dbReference>
<dbReference type="GO" id="GO:0046982">
    <property type="term" value="F:protein heterodimerization activity"/>
    <property type="evidence" value="ECO:0007669"/>
    <property type="project" value="InterPro"/>
</dbReference>
<gene>
    <name evidence="9" type="ORF">BDDG_12464</name>
</gene>
<keyword evidence="5" id="KW-0804">Transcription</keyword>
<evidence type="ECO:0000256" key="4">
    <source>
        <dbReference type="ARBA" id="ARBA00023015"/>
    </source>
</evidence>
<dbReference type="InterPro" id="IPR009072">
    <property type="entry name" value="Histone-fold"/>
</dbReference>
<feature type="compositionally biased region" description="Low complexity" evidence="7">
    <location>
        <begin position="507"/>
        <end position="525"/>
    </location>
</feature>
<dbReference type="InterPro" id="IPR004328">
    <property type="entry name" value="BRO1_dom"/>
</dbReference>
<comment type="similarity">
    <text evidence="2">Belongs to the palC family.</text>
</comment>
<feature type="region of interest" description="Disordered" evidence="7">
    <location>
        <begin position="500"/>
        <end position="530"/>
    </location>
</feature>
<feature type="compositionally biased region" description="Pro residues" evidence="7">
    <location>
        <begin position="300"/>
        <end position="316"/>
    </location>
</feature>
<evidence type="ECO:0000259" key="8">
    <source>
        <dbReference type="PROSITE" id="PS51180"/>
    </source>
</evidence>
<dbReference type="AlphaFoldDB" id="A0A0J9EPJ9"/>
<dbReference type="PANTHER" id="PTHR40463">
    <property type="entry name" value="PH-RESPONSE REGULATOR PROTEIN PALC"/>
    <property type="match status" value="1"/>
</dbReference>
<proteinExistence type="inferred from homology"/>
<dbReference type="CDD" id="cd00076">
    <property type="entry name" value="HFD_SF"/>
    <property type="match status" value="1"/>
</dbReference>
<dbReference type="Proteomes" id="UP000007802">
    <property type="component" value="Unassembled WGS sequence"/>
</dbReference>